<keyword evidence="13" id="KW-1185">Reference proteome</keyword>
<feature type="compositionally biased region" description="Basic and acidic residues" evidence="10">
    <location>
        <begin position="77"/>
        <end position="91"/>
    </location>
</feature>
<feature type="region of interest" description="Disordered" evidence="10">
    <location>
        <begin position="77"/>
        <end position="122"/>
    </location>
</feature>
<keyword evidence="3" id="KW-0637">Prenyltransferase</keyword>
<evidence type="ECO:0000256" key="5">
    <source>
        <dbReference type="ARBA" id="ARBA00022723"/>
    </source>
</evidence>
<comment type="caution">
    <text evidence="12">The sequence shown here is derived from an EMBL/GenBank/DDBJ whole genome shotgun (WGS) entry which is preliminary data.</text>
</comment>
<proteinExistence type="inferred from homology"/>
<evidence type="ECO:0000313" key="13">
    <source>
        <dbReference type="Proteomes" id="UP000236319"/>
    </source>
</evidence>
<evidence type="ECO:0000256" key="9">
    <source>
        <dbReference type="ARBA" id="ARBA00032766"/>
    </source>
</evidence>
<gene>
    <name evidence="12" type="ORF">BOVATA_036710</name>
</gene>
<dbReference type="Pfam" id="PF00432">
    <property type="entry name" value="Prenyltrans"/>
    <property type="match status" value="1"/>
</dbReference>
<evidence type="ECO:0000256" key="1">
    <source>
        <dbReference type="ARBA" id="ARBA00001947"/>
    </source>
</evidence>
<dbReference type="SUPFAM" id="SSF48239">
    <property type="entry name" value="Terpenoid cyclases/Protein prenyltransferases"/>
    <property type="match status" value="1"/>
</dbReference>
<dbReference type="EMBL" id="BDSA01000004">
    <property type="protein sequence ID" value="GBE62178.1"/>
    <property type="molecule type" value="Genomic_DNA"/>
</dbReference>
<dbReference type="GeneID" id="39875948"/>
<dbReference type="GO" id="GO:0004663">
    <property type="term" value="F:Rab geranylgeranyltransferase activity"/>
    <property type="evidence" value="ECO:0007669"/>
    <property type="project" value="TreeGrafter"/>
</dbReference>
<keyword evidence="4 12" id="KW-0808">Transferase</keyword>
<dbReference type="RefSeq" id="XP_028868421.1">
    <property type="nucleotide sequence ID" value="XM_029012588.1"/>
</dbReference>
<dbReference type="PANTHER" id="PTHR11774">
    <property type="entry name" value="GERANYLGERANYL TRANSFERASE TYPE BETA SUBUNIT"/>
    <property type="match status" value="1"/>
</dbReference>
<keyword evidence="6" id="KW-0677">Repeat</keyword>
<dbReference type="AlphaFoldDB" id="A0A2H6KGQ6"/>
<evidence type="ECO:0000256" key="4">
    <source>
        <dbReference type="ARBA" id="ARBA00022679"/>
    </source>
</evidence>
<evidence type="ECO:0000256" key="6">
    <source>
        <dbReference type="ARBA" id="ARBA00022737"/>
    </source>
</evidence>
<dbReference type="VEuPathDB" id="PiroplasmaDB:BOVATA_036710"/>
<dbReference type="Proteomes" id="UP000236319">
    <property type="component" value="Unassembled WGS sequence"/>
</dbReference>
<dbReference type="InterPro" id="IPR008930">
    <property type="entry name" value="Terpenoid_cyclase/PrenylTrfase"/>
</dbReference>
<evidence type="ECO:0000256" key="8">
    <source>
        <dbReference type="ARBA" id="ARBA00030816"/>
    </source>
</evidence>
<dbReference type="OrthoDB" id="24893at2759"/>
<dbReference type="GO" id="GO:0005968">
    <property type="term" value="C:Rab-protein geranylgeranyltransferase complex"/>
    <property type="evidence" value="ECO:0007669"/>
    <property type="project" value="TreeGrafter"/>
</dbReference>
<protein>
    <recommendedName>
        <fullName evidence="8">Geranylgeranyl transferase type II subunit beta</fullName>
    </recommendedName>
    <alternativeName>
        <fullName evidence="9">Type II protein geranyl-geranyltransferase subunit beta</fullName>
    </alternativeName>
</protein>
<dbReference type="GO" id="GO:0046872">
    <property type="term" value="F:metal ion binding"/>
    <property type="evidence" value="ECO:0007669"/>
    <property type="project" value="UniProtKB-KW"/>
</dbReference>
<evidence type="ECO:0000259" key="11">
    <source>
        <dbReference type="Pfam" id="PF00432"/>
    </source>
</evidence>
<keyword evidence="7" id="KW-0862">Zinc</keyword>
<feature type="domain" description="Prenyltransferase alpha-alpha toroid" evidence="11">
    <location>
        <begin position="157"/>
        <end position="454"/>
    </location>
</feature>
<dbReference type="Gene3D" id="1.50.10.20">
    <property type="match status" value="1"/>
</dbReference>
<evidence type="ECO:0000256" key="7">
    <source>
        <dbReference type="ARBA" id="ARBA00022833"/>
    </source>
</evidence>
<dbReference type="InterPro" id="IPR001330">
    <property type="entry name" value="Prenyltrans"/>
</dbReference>
<evidence type="ECO:0000256" key="10">
    <source>
        <dbReference type="SAM" id="MobiDB-lite"/>
    </source>
</evidence>
<keyword evidence="5" id="KW-0479">Metal-binding</keyword>
<dbReference type="PANTHER" id="PTHR11774:SF11">
    <property type="entry name" value="GERANYLGERANYL TRANSFERASE TYPE-2 SUBUNIT BETA"/>
    <property type="match status" value="1"/>
</dbReference>
<sequence>MDDARRDKILRGIHAYFNDFYKQGLALLGDTEVMPLEVQDKRRNHEQQLLKGMYWALFSLHLLYNRYNMATKEQLEHIRAQPERESEHSEAEESDLDMSGYHYHPIDLTEPPDEEEEEGSARNVNAADLAAALNEMQLLRTNNRVLGGPELDTSILKGKEVDMVLRFLKVCQREFVFDDYMFLGFANSDDRRRFTANISSTLMAINTYRLIGDNLRTKSSISFLKHMSWMYQWEELLSFISLLYVKNEGYYRKTVMPMVTQSSDIRHTASAVLSTSMILRVCQHTTPSSLRSLEGWINVEEVTEHVLKHFNDDGGVGLSPNAESHCGGAFCALLILTILGTIKTIDRSLLVGLRNWLVKRLAHFGGVSGRVGKHEDLCYSFWMLAALNLLNKCGVHSQILRGREMIRFIEKCQSPGGGVAPYPCEQGVTSQPDPFHTFAALMTITFIEEENQQPAIPLLQMLI</sequence>
<accession>A0A2H6KGQ6</accession>
<reference evidence="12 13" key="1">
    <citation type="journal article" date="2017" name="BMC Genomics">
        <title>Whole-genome assembly of Babesia ovata and comparative genomics between closely related pathogens.</title>
        <authorList>
            <person name="Yamagishi J."/>
            <person name="Asada M."/>
            <person name="Hakimi H."/>
            <person name="Tanaka T.Q."/>
            <person name="Sugimoto C."/>
            <person name="Kawazu S."/>
        </authorList>
    </citation>
    <scope>NUCLEOTIDE SEQUENCE [LARGE SCALE GENOMIC DNA]</scope>
    <source>
        <strain evidence="12 13">Miyake</strain>
    </source>
</reference>
<dbReference type="InterPro" id="IPR045089">
    <property type="entry name" value="PGGT1B-like"/>
</dbReference>
<comment type="similarity">
    <text evidence="2">Belongs to the protein prenyltransferase subunit beta family.</text>
</comment>
<evidence type="ECO:0000313" key="12">
    <source>
        <dbReference type="EMBL" id="GBE62178.1"/>
    </source>
</evidence>
<comment type="cofactor">
    <cofactor evidence="1">
        <name>Zn(2+)</name>
        <dbReference type="ChEBI" id="CHEBI:29105"/>
    </cofactor>
</comment>
<name>A0A2H6KGQ6_9APIC</name>
<evidence type="ECO:0000256" key="3">
    <source>
        <dbReference type="ARBA" id="ARBA00022602"/>
    </source>
</evidence>
<organism evidence="12 13">
    <name type="scientific">Babesia ovata</name>
    <dbReference type="NCBI Taxonomy" id="189622"/>
    <lineage>
        <taxon>Eukaryota</taxon>
        <taxon>Sar</taxon>
        <taxon>Alveolata</taxon>
        <taxon>Apicomplexa</taxon>
        <taxon>Aconoidasida</taxon>
        <taxon>Piroplasmida</taxon>
        <taxon>Babesiidae</taxon>
        <taxon>Babesia</taxon>
    </lineage>
</organism>
<evidence type="ECO:0000256" key="2">
    <source>
        <dbReference type="ARBA" id="ARBA00010497"/>
    </source>
</evidence>